<protein>
    <recommendedName>
        <fullName evidence="4">Late promoter activating protein</fullName>
    </recommendedName>
</protein>
<evidence type="ECO:0000313" key="2">
    <source>
        <dbReference type="EMBL" id="MEY8772963.1"/>
    </source>
</evidence>
<dbReference type="Pfam" id="PF25716">
    <property type="entry name" value="BPP1_LPA"/>
    <property type="match status" value="1"/>
</dbReference>
<sequence>MAEARPRINSAEVADYMLSINRPISAPELTTILSQRYPHLLVENHDIYIRLRGFYMSDQAECVMNDEVRPRTFHLKAIKCTYFKFRHGRKTDISKTAIVRKHEGLERPWKKQTKRQKDKALKDLRALYMSIERELIKKRSELSC</sequence>
<dbReference type="Proteomes" id="UP001565243">
    <property type="component" value="Unassembled WGS sequence"/>
</dbReference>
<evidence type="ECO:0008006" key="4">
    <source>
        <dbReference type="Google" id="ProtNLM"/>
    </source>
</evidence>
<feature type="coiled-coil region" evidence="1">
    <location>
        <begin position="114"/>
        <end position="141"/>
    </location>
</feature>
<name>A0ABV4EDE8_9GAMM</name>
<keyword evidence="3" id="KW-1185">Reference proteome</keyword>
<dbReference type="InterPro" id="IPR058027">
    <property type="entry name" value="Lpa"/>
</dbReference>
<evidence type="ECO:0000256" key="1">
    <source>
        <dbReference type="SAM" id="Coils"/>
    </source>
</evidence>
<dbReference type="EMBL" id="JBGFFX010000017">
    <property type="protein sequence ID" value="MEY8772963.1"/>
    <property type="molecule type" value="Genomic_DNA"/>
</dbReference>
<comment type="caution">
    <text evidence="2">The sequence shown here is derived from an EMBL/GenBank/DDBJ whole genome shotgun (WGS) entry which is preliminary data.</text>
</comment>
<reference evidence="2 3" key="1">
    <citation type="submission" date="2024-07" db="EMBL/GenBank/DDBJ databases">
        <authorList>
            <person name="Hebao G."/>
        </authorList>
    </citation>
    <scope>NUCLEOTIDE SEQUENCE [LARGE SCALE GENOMIC DNA]</scope>
    <source>
        <strain evidence="2 3">ACCC 02193</strain>
    </source>
</reference>
<evidence type="ECO:0000313" key="3">
    <source>
        <dbReference type="Proteomes" id="UP001565243"/>
    </source>
</evidence>
<keyword evidence="1" id="KW-0175">Coiled coil</keyword>
<accession>A0ABV4EDE8</accession>
<proteinExistence type="predicted"/>
<dbReference type="RefSeq" id="WP_369896600.1">
    <property type="nucleotide sequence ID" value="NZ_JBGFFX010000017.1"/>
</dbReference>
<gene>
    <name evidence="2" type="ORF">AB6T85_21360</name>
</gene>
<organism evidence="2 3">
    <name type="scientific">Erwinia aeris</name>
    <dbReference type="NCBI Taxonomy" id="3239803"/>
    <lineage>
        <taxon>Bacteria</taxon>
        <taxon>Pseudomonadati</taxon>
        <taxon>Pseudomonadota</taxon>
        <taxon>Gammaproteobacteria</taxon>
        <taxon>Enterobacterales</taxon>
        <taxon>Erwiniaceae</taxon>
        <taxon>Erwinia</taxon>
    </lineage>
</organism>